<evidence type="ECO:0000313" key="5">
    <source>
        <dbReference type="EMBL" id="CAI9940577.1"/>
    </source>
</evidence>
<dbReference type="Pfam" id="PF00249">
    <property type="entry name" value="Myb_DNA-binding"/>
    <property type="match status" value="1"/>
</dbReference>
<dbReference type="EMBL" id="CAXDID020000263">
    <property type="protein sequence ID" value="CAL6066657.1"/>
    <property type="molecule type" value="Genomic_DNA"/>
</dbReference>
<dbReference type="CDD" id="cd00167">
    <property type="entry name" value="SANT"/>
    <property type="match status" value="1"/>
</dbReference>
<dbReference type="Gene3D" id="1.10.10.60">
    <property type="entry name" value="Homeodomain-like"/>
    <property type="match status" value="1"/>
</dbReference>
<accession>A0AA86QEE5</accession>
<organism evidence="6">
    <name type="scientific">Hexamita inflata</name>
    <dbReference type="NCBI Taxonomy" id="28002"/>
    <lineage>
        <taxon>Eukaryota</taxon>
        <taxon>Metamonada</taxon>
        <taxon>Diplomonadida</taxon>
        <taxon>Hexamitidae</taxon>
        <taxon>Hexamitinae</taxon>
        <taxon>Hexamita</taxon>
    </lineage>
</organism>
<name>A0AA86QEE5_9EUKA</name>
<dbReference type="EMBL" id="CATOUU010000839">
    <property type="protein sequence ID" value="CAI9953448.1"/>
    <property type="molecule type" value="Genomic_DNA"/>
</dbReference>
<dbReference type="EMBL" id="CAXDID020000305">
    <property type="protein sequence ID" value="CAL6074177.1"/>
    <property type="molecule type" value="Genomic_DNA"/>
</dbReference>
<dbReference type="SUPFAM" id="SSF46689">
    <property type="entry name" value="Homeodomain-like"/>
    <property type="match status" value="1"/>
</dbReference>
<evidence type="ECO:0000313" key="10">
    <source>
        <dbReference type="EMBL" id="CAL6096433.1"/>
    </source>
</evidence>
<dbReference type="SMART" id="SM00717">
    <property type="entry name" value="SANT"/>
    <property type="match status" value="1"/>
</dbReference>
<dbReference type="PROSITE" id="PS51294">
    <property type="entry name" value="HTH_MYB"/>
    <property type="match status" value="1"/>
</dbReference>
<dbReference type="EMBL" id="CAXDID020000486">
    <property type="protein sequence ID" value="CAL6096433.1"/>
    <property type="molecule type" value="Genomic_DNA"/>
</dbReference>
<gene>
    <name evidence="4" type="ORF">HINF_LOCUS17833</name>
    <name evidence="5" type="ORF">HINF_LOCUS28222</name>
    <name evidence="6" type="ORF">HINF_LOCUS41093</name>
    <name evidence="7" type="ORF">HINF_LOCUS52568</name>
    <name evidence="8" type="ORF">HINF_LOCUS56499</name>
    <name evidence="9" type="ORF">HINF_LOCUS67006</name>
    <name evidence="10" type="ORF">HINF_LOCUS68426</name>
    <name evidence="3" type="ORF">HINF_LOCUS9419</name>
</gene>
<evidence type="ECO:0000259" key="1">
    <source>
        <dbReference type="PROSITE" id="PS50090"/>
    </source>
</evidence>
<evidence type="ECO:0000313" key="7">
    <source>
        <dbReference type="EMBL" id="CAL6066657.1"/>
    </source>
</evidence>
<dbReference type="AlphaFoldDB" id="A0AA86QEE5"/>
<dbReference type="InterPro" id="IPR009057">
    <property type="entry name" value="Homeodomain-like_sf"/>
</dbReference>
<dbReference type="InterPro" id="IPR001005">
    <property type="entry name" value="SANT/Myb"/>
</dbReference>
<comment type="caution">
    <text evidence="6">The sequence shown here is derived from an EMBL/GenBank/DDBJ whole genome shotgun (WGS) entry which is preliminary data.</text>
</comment>
<dbReference type="EMBL" id="CATOUU010000233">
    <property type="protein sequence ID" value="CAI9921774.1"/>
    <property type="molecule type" value="Genomic_DNA"/>
</dbReference>
<dbReference type="InterPro" id="IPR017930">
    <property type="entry name" value="Myb_dom"/>
</dbReference>
<evidence type="ECO:0000259" key="2">
    <source>
        <dbReference type="PROSITE" id="PS51294"/>
    </source>
</evidence>
<evidence type="ECO:0000313" key="8">
    <source>
        <dbReference type="EMBL" id="CAL6074177.1"/>
    </source>
</evidence>
<proteinExistence type="predicted"/>
<sequence length="235" mass="27291">MKANRWTSSDCQNLLFAVESCKVNKRVDWNKVATYLPGRTPVQCKSQYTAKLHPKSEEPVNTVWDIDTNLLLSANAIIYNMDWRAISANIFKNNVSPDALRKQYMLNTVRINKNLKSTAEYIIATRQPNLNLKNFTLYIFALIGRFRIEHYRAADKSTVKLPPIFDQLPNASNFLYSKAPEQKSFEPYYKIIETMLRTDEIIKIMAPVVEQDQQKTKQLCGEYDKNRANAHKLFM</sequence>
<feature type="domain" description="HTH myb-type" evidence="2">
    <location>
        <begin position="1"/>
        <end position="56"/>
    </location>
</feature>
<dbReference type="EMBL" id="CAXDID020000458">
    <property type="protein sequence ID" value="CAL6093471.1"/>
    <property type="molecule type" value="Genomic_DNA"/>
</dbReference>
<dbReference type="EMBL" id="CATOUU010000452">
    <property type="protein sequence ID" value="CAI9930188.1"/>
    <property type="molecule type" value="Genomic_DNA"/>
</dbReference>
<reference evidence="6" key="1">
    <citation type="submission" date="2023-06" db="EMBL/GenBank/DDBJ databases">
        <authorList>
            <person name="Kurt Z."/>
        </authorList>
    </citation>
    <scope>NUCLEOTIDE SEQUENCE</scope>
</reference>
<evidence type="ECO:0000313" key="6">
    <source>
        <dbReference type="EMBL" id="CAI9953448.1"/>
    </source>
</evidence>
<dbReference type="EMBL" id="CATOUU010000678">
    <property type="protein sequence ID" value="CAI9940577.1"/>
    <property type="molecule type" value="Genomic_DNA"/>
</dbReference>
<keyword evidence="11" id="KW-1185">Reference proteome</keyword>
<evidence type="ECO:0000313" key="9">
    <source>
        <dbReference type="EMBL" id="CAL6093471.1"/>
    </source>
</evidence>
<feature type="domain" description="Myb-like" evidence="1">
    <location>
        <begin position="1"/>
        <end position="52"/>
    </location>
</feature>
<dbReference type="PROSITE" id="PS50090">
    <property type="entry name" value="MYB_LIKE"/>
    <property type="match status" value="1"/>
</dbReference>
<evidence type="ECO:0000313" key="4">
    <source>
        <dbReference type="EMBL" id="CAI9930188.1"/>
    </source>
</evidence>
<dbReference type="GO" id="GO:0003677">
    <property type="term" value="F:DNA binding"/>
    <property type="evidence" value="ECO:0007669"/>
    <property type="project" value="UniProtKB-KW"/>
</dbReference>
<evidence type="ECO:0000313" key="11">
    <source>
        <dbReference type="Proteomes" id="UP001642409"/>
    </source>
</evidence>
<evidence type="ECO:0000313" key="3">
    <source>
        <dbReference type="EMBL" id="CAI9921774.1"/>
    </source>
</evidence>
<reference evidence="7 11" key="2">
    <citation type="submission" date="2024-07" db="EMBL/GenBank/DDBJ databases">
        <authorList>
            <person name="Akdeniz Z."/>
        </authorList>
    </citation>
    <scope>NUCLEOTIDE SEQUENCE [LARGE SCALE GENOMIC DNA]</scope>
</reference>
<dbReference type="Proteomes" id="UP001642409">
    <property type="component" value="Unassembled WGS sequence"/>
</dbReference>
<protein>
    <submittedName>
        <fullName evidence="6">Myb-like DNA-binding domain-containing protein</fullName>
    </submittedName>
    <submittedName>
        <fullName evidence="7">Myb-like_DNA-binding domain-containing protein</fullName>
    </submittedName>
</protein>
<keyword evidence="6" id="KW-0238">DNA-binding</keyword>